<feature type="signal peptide" evidence="1">
    <location>
        <begin position="1"/>
        <end position="19"/>
    </location>
</feature>
<organism evidence="2 3">
    <name type="scientific">Mucilaginibacter mali</name>
    <dbReference type="NCBI Taxonomy" id="2740462"/>
    <lineage>
        <taxon>Bacteria</taxon>
        <taxon>Pseudomonadati</taxon>
        <taxon>Bacteroidota</taxon>
        <taxon>Sphingobacteriia</taxon>
        <taxon>Sphingobacteriales</taxon>
        <taxon>Sphingobacteriaceae</taxon>
        <taxon>Mucilaginibacter</taxon>
    </lineage>
</organism>
<proteinExistence type="predicted"/>
<sequence>MKHQVLVAAMLAVCVSASAQTQEKKVALTKHAELNYTVANDGKTKEGLYSVKNTDNNGVLVRGSYKDGNRAGTWYFFDSKEQLTMRYNYDQKKVLYLDAKALDNVKVNVLSDDATIVKDASVPLPLCPVDFYVTLIGKEIATNYNDPTNEGVTAEITAHIDEKGKAVYTLAYVYGKNKKSTPKVIGLNAAFPVEWVPSTYKDKTIPSEFTVYAKIESANSSDDNYRRFNWANE</sequence>
<evidence type="ECO:0008006" key="4">
    <source>
        <dbReference type="Google" id="ProtNLM"/>
    </source>
</evidence>
<protein>
    <recommendedName>
        <fullName evidence="4">DUF4412 domain-containing protein</fullName>
    </recommendedName>
</protein>
<evidence type="ECO:0000313" key="2">
    <source>
        <dbReference type="EMBL" id="QKJ31398.1"/>
    </source>
</evidence>
<dbReference type="EMBL" id="CP054139">
    <property type="protein sequence ID" value="QKJ31398.1"/>
    <property type="molecule type" value="Genomic_DNA"/>
</dbReference>
<keyword evidence="3" id="KW-1185">Reference proteome</keyword>
<accession>A0A7D4UC19</accession>
<feature type="chain" id="PRO_5028866732" description="DUF4412 domain-containing protein" evidence="1">
    <location>
        <begin position="20"/>
        <end position="233"/>
    </location>
</feature>
<dbReference type="AlphaFoldDB" id="A0A7D4UC19"/>
<evidence type="ECO:0000313" key="3">
    <source>
        <dbReference type="Proteomes" id="UP000505355"/>
    </source>
</evidence>
<evidence type="ECO:0000256" key="1">
    <source>
        <dbReference type="SAM" id="SignalP"/>
    </source>
</evidence>
<keyword evidence="1" id="KW-0732">Signal</keyword>
<gene>
    <name evidence="2" type="ORF">HQ865_17050</name>
</gene>
<dbReference type="KEGG" id="mmab:HQ865_17050"/>
<dbReference type="Proteomes" id="UP000505355">
    <property type="component" value="Chromosome"/>
</dbReference>
<reference evidence="2 3" key="1">
    <citation type="submission" date="2020-05" db="EMBL/GenBank/DDBJ databases">
        <title>Mucilaginibacter mali sp. nov.</title>
        <authorList>
            <person name="Kim H.S."/>
            <person name="Lee K.C."/>
            <person name="Suh M.K."/>
            <person name="Kim J.-S."/>
            <person name="Han K.-I."/>
            <person name="Eom M.K."/>
            <person name="Shin Y.K."/>
            <person name="Lee J.-S."/>
        </authorList>
    </citation>
    <scope>NUCLEOTIDE SEQUENCE [LARGE SCALE GENOMIC DNA]</scope>
    <source>
        <strain evidence="2 3">G2-14</strain>
    </source>
</reference>
<dbReference type="RefSeq" id="WP_173416058.1">
    <property type="nucleotide sequence ID" value="NZ_CP054139.1"/>
</dbReference>
<name>A0A7D4UC19_9SPHI</name>